<organism evidence="1 2">
    <name type="scientific">Lysobacter enzymogenes</name>
    <dbReference type="NCBI Taxonomy" id="69"/>
    <lineage>
        <taxon>Bacteria</taxon>
        <taxon>Pseudomonadati</taxon>
        <taxon>Pseudomonadota</taxon>
        <taxon>Gammaproteobacteria</taxon>
        <taxon>Lysobacterales</taxon>
        <taxon>Lysobacteraceae</taxon>
        <taxon>Lysobacter</taxon>
    </lineage>
</organism>
<dbReference type="Proteomes" id="UP000275910">
    <property type="component" value="Unassembled WGS sequence"/>
</dbReference>
<dbReference type="InterPro" id="IPR012902">
    <property type="entry name" value="N_methyl_site"/>
</dbReference>
<dbReference type="NCBIfam" id="TIGR02532">
    <property type="entry name" value="IV_pilin_GFxxxE"/>
    <property type="match status" value="1"/>
</dbReference>
<dbReference type="AlphaFoldDB" id="A0A3N2RIM3"/>
<dbReference type="InterPro" id="IPR032092">
    <property type="entry name" value="PilW"/>
</dbReference>
<reference evidence="1 2" key="1">
    <citation type="submission" date="2018-10" db="EMBL/GenBank/DDBJ databases">
        <title>The genome of Lysobacter enzymogenes OH11.</title>
        <authorList>
            <person name="Liu F."/>
            <person name="Zhao Y."/>
            <person name="Qian G."/>
            <person name="Chen Y."/>
            <person name="Xu H."/>
        </authorList>
    </citation>
    <scope>NUCLEOTIDE SEQUENCE [LARGE SCALE GENOMIC DNA]</scope>
    <source>
        <strain evidence="1 2">OH11</strain>
    </source>
</reference>
<comment type="caution">
    <text evidence="1">The sequence shown here is derived from an EMBL/GenBank/DDBJ whole genome shotgun (WGS) entry which is preliminary data.</text>
</comment>
<evidence type="ECO:0000313" key="1">
    <source>
        <dbReference type="EMBL" id="ROU07323.1"/>
    </source>
</evidence>
<dbReference type="GO" id="GO:0043683">
    <property type="term" value="P:type IV pilus assembly"/>
    <property type="evidence" value="ECO:0007669"/>
    <property type="project" value="InterPro"/>
</dbReference>
<sequence length="415" mass="43916">MSVLKQKGVSLIELMVALVIGALLVLGLVQVFSASKTSYLLAQGLSRTQENGRFAMEYLQRDLRLAGHFGCVSDQAHFQANANNAFGELFLSNRADYSTVSGGNFSDALRFDFSIQGYEATGSAPTDTVTIGETPTAGAAGDWTPALPKILQTAGGAGDPPAPVRGSDIVVLRFLSPESAEVTSFVMGSPSASGSVTVDAAQLTAMNKGIVKPGLYGIADCRSVTMFHASDVADSAGRTTFTIQAGSGKINQSPFNIADNYDSAQARVYRAESVAYYVGINPATNSPSLYRLRFNVEPKGTAVARTAEELVPGVESLQLLYGQDSAVAANSRPTGYINSSETASGIKLTDGAQNGWHRVGAVKVGLLVRSPDRAAAPKRDTDVFVLGTKMTLPADNRYRSTYETNIALRNRLYGN</sequence>
<evidence type="ECO:0000313" key="2">
    <source>
        <dbReference type="Proteomes" id="UP000275910"/>
    </source>
</evidence>
<dbReference type="Pfam" id="PF07963">
    <property type="entry name" value="N_methyl"/>
    <property type="match status" value="1"/>
</dbReference>
<dbReference type="Pfam" id="PF16074">
    <property type="entry name" value="PilW"/>
    <property type="match status" value="1"/>
</dbReference>
<accession>A0A3N2RIM3</accession>
<proteinExistence type="predicted"/>
<dbReference type="EMBL" id="RCTY01000023">
    <property type="protein sequence ID" value="ROU07323.1"/>
    <property type="molecule type" value="Genomic_DNA"/>
</dbReference>
<gene>
    <name evidence="1" type="ORF">D9T17_10230</name>
</gene>
<name>A0A3N2RIM3_LYSEN</name>
<dbReference type="PROSITE" id="PS00409">
    <property type="entry name" value="PROKAR_NTER_METHYL"/>
    <property type="match status" value="1"/>
</dbReference>
<protein>
    <submittedName>
        <fullName evidence="1">Prepilin-type N-terminal cleavage/methylation domain-containing protein</fullName>
    </submittedName>
</protein>